<feature type="region of interest" description="Disordered" evidence="1">
    <location>
        <begin position="154"/>
        <end position="179"/>
    </location>
</feature>
<feature type="compositionally biased region" description="Low complexity" evidence="1">
    <location>
        <begin position="278"/>
        <end position="290"/>
    </location>
</feature>
<dbReference type="EMBL" id="ML992675">
    <property type="protein sequence ID" value="KAF2211676.1"/>
    <property type="molecule type" value="Genomic_DNA"/>
</dbReference>
<feature type="compositionally biased region" description="Polar residues" evidence="1">
    <location>
        <begin position="248"/>
        <end position="276"/>
    </location>
</feature>
<dbReference type="OrthoDB" id="2922289at2759"/>
<keyword evidence="3" id="KW-1185">Reference proteome</keyword>
<evidence type="ECO:0000313" key="2">
    <source>
        <dbReference type="EMBL" id="KAF2211676.1"/>
    </source>
</evidence>
<dbReference type="Proteomes" id="UP000799539">
    <property type="component" value="Unassembled WGS sequence"/>
</dbReference>
<organism evidence="2 3">
    <name type="scientific">Cercospora zeae-maydis SCOH1-5</name>
    <dbReference type="NCBI Taxonomy" id="717836"/>
    <lineage>
        <taxon>Eukaryota</taxon>
        <taxon>Fungi</taxon>
        <taxon>Dikarya</taxon>
        <taxon>Ascomycota</taxon>
        <taxon>Pezizomycotina</taxon>
        <taxon>Dothideomycetes</taxon>
        <taxon>Dothideomycetidae</taxon>
        <taxon>Mycosphaerellales</taxon>
        <taxon>Mycosphaerellaceae</taxon>
        <taxon>Cercospora</taxon>
    </lineage>
</organism>
<evidence type="ECO:0000313" key="3">
    <source>
        <dbReference type="Proteomes" id="UP000799539"/>
    </source>
</evidence>
<name>A0A6A6FE55_9PEZI</name>
<accession>A0A6A6FE55</accession>
<dbReference type="AlphaFoldDB" id="A0A6A6FE55"/>
<sequence>MDFLVKCARAILHDVAEQSLLETPPQPAPPSLSDQESGLASLALMKAEAPYRIPANLSWDRIVSLLAAKRDAVQDHIWSLREDPSYFSYVMRDSREHRQELIADTRGLAHPESRFSREEILWGRILRDEIGLAYIWLEQWTELHRQAPRLLHRTPEWTEPATNQNKNAPQAKDGSSEQQVNAICKPLSEIYFDLEFRTGSASKDKVISGTQTHQLKSKPKTRGLSASKPEPEENIIGNLVEENPQDPQPSKSTLARSKSSEPYSTGPHQDLYTSSPLAAAAVAAGGNPTTNPSPPPPLYPKDTSCGTDTRHMRWGRPRTRSWSWVQHKIAEGLNA</sequence>
<feature type="region of interest" description="Disordered" evidence="1">
    <location>
        <begin position="205"/>
        <end position="314"/>
    </location>
</feature>
<evidence type="ECO:0000256" key="1">
    <source>
        <dbReference type="SAM" id="MobiDB-lite"/>
    </source>
</evidence>
<gene>
    <name evidence="2" type="ORF">CERZMDRAFT_98105</name>
</gene>
<dbReference type="PANTHER" id="PTHR40788:SF2">
    <property type="entry name" value="CLR5 DOMAIN-CONTAINING PROTEIN"/>
    <property type="match status" value="1"/>
</dbReference>
<protein>
    <submittedName>
        <fullName evidence="2">Uncharacterized protein</fullName>
    </submittedName>
</protein>
<proteinExistence type="predicted"/>
<reference evidence="2" key="1">
    <citation type="journal article" date="2020" name="Stud. Mycol.">
        <title>101 Dothideomycetes genomes: a test case for predicting lifestyles and emergence of pathogens.</title>
        <authorList>
            <person name="Haridas S."/>
            <person name="Albert R."/>
            <person name="Binder M."/>
            <person name="Bloem J."/>
            <person name="Labutti K."/>
            <person name="Salamov A."/>
            <person name="Andreopoulos B."/>
            <person name="Baker S."/>
            <person name="Barry K."/>
            <person name="Bills G."/>
            <person name="Bluhm B."/>
            <person name="Cannon C."/>
            <person name="Castanera R."/>
            <person name="Culley D."/>
            <person name="Daum C."/>
            <person name="Ezra D."/>
            <person name="Gonzalez J."/>
            <person name="Henrissat B."/>
            <person name="Kuo A."/>
            <person name="Liang C."/>
            <person name="Lipzen A."/>
            <person name="Lutzoni F."/>
            <person name="Magnuson J."/>
            <person name="Mondo S."/>
            <person name="Nolan M."/>
            <person name="Ohm R."/>
            <person name="Pangilinan J."/>
            <person name="Park H.-J."/>
            <person name="Ramirez L."/>
            <person name="Alfaro M."/>
            <person name="Sun H."/>
            <person name="Tritt A."/>
            <person name="Yoshinaga Y."/>
            <person name="Zwiers L.-H."/>
            <person name="Turgeon B."/>
            <person name="Goodwin S."/>
            <person name="Spatafora J."/>
            <person name="Crous P."/>
            <person name="Grigoriev I."/>
        </authorList>
    </citation>
    <scope>NUCLEOTIDE SEQUENCE</scope>
    <source>
        <strain evidence="2">SCOH1-5</strain>
    </source>
</reference>
<dbReference type="PANTHER" id="PTHR40788">
    <property type="entry name" value="CLR5 DOMAIN-CONTAINING PROTEIN-RELATED"/>
    <property type="match status" value="1"/>
</dbReference>